<name>A0A0K0DKL5_ANGCA</name>
<proteinExistence type="predicted"/>
<evidence type="ECO:0000313" key="2">
    <source>
        <dbReference type="Proteomes" id="UP000035642"/>
    </source>
</evidence>
<keyword evidence="1" id="KW-0472">Membrane</keyword>
<keyword evidence="1" id="KW-0812">Transmembrane</keyword>
<keyword evidence="2" id="KW-1185">Reference proteome</keyword>
<dbReference type="Proteomes" id="UP000035642">
    <property type="component" value="Unassembled WGS sequence"/>
</dbReference>
<keyword evidence="1" id="KW-1133">Transmembrane helix</keyword>
<dbReference type="AlphaFoldDB" id="A0A0K0DKL5"/>
<accession>A0A0K0DKL5</accession>
<evidence type="ECO:0000256" key="1">
    <source>
        <dbReference type="SAM" id="Phobius"/>
    </source>
</evidence>
<sequence>MDEKDNGTVLKTIELWFIVVICVIAVLKSTSCPRLVLGMVHDIVAVIEAGIPMIYEQLNFQLCKKSSVQ</sequence>
<reference evidence="2" key="1">
    <citation type="submission" date="2012-09" db="EMBL/GenBank/DDBJ databases">
        <authorList>
            <person name="Martin A.A."/>
        </authorList>
    </citation>
    <scope>NUCLEOTIDE SEQUENCE</scope>
</reference>
<organism evidence="2 3">
    <name type="scientific">Angiostrongylus cantonensis</name>
    <name type="common">Rat lungworm</name>
    <dbReference type="NCBI Taxonomy" id="6313"/>
    <lineage>
        <taxon>Eukaryota</taxon>
        <taxon>Metazoa</taxon>
        <taxon>Ecdysozoa</taxon>
        <taxon>Nematoda</taxon>
        <taxon>Chromadorea</taxon>
        <taxon>Rhabditida</taxon>
        <taxon>Rhabditina</taxon>
        <taxon>Rhabditomorpha</taxon>
        <taxon>Strongyloidea</taxon>
        <taxon>Metastrongylidae</taxon>
        <taxon>Angiostrongylus</taxon>
    </lineage>
</organism>
<reference evidence="3" key="2">
    <citation type="submission" date="2017-02" db="UniProtKB">
        <authorList>
            <consortium name="WormBaseParasite"/>
        </authorList>
    </citation>
    <scope>IDENTIFICATION</scope>
</reference>
<feature type="transmembrane region" description="Helical" evidence="1">
    <location>
        <begin position="12"/>
        <end position="29"/>
    </location>
</feature>
<evidence type="ECO:0000313" key="3">
    <source>
        <dbReference type="WBParaSite" id="ACAC_0001206301-mRNA-1"/>
    </source>
</evidence>
<dbReference type="WBParaSite" id="ACAC_0001206301-mRNA-1">
    <property type="protein sequence ID" value="ACAC_0001206301-mRNA-1"/>
    <property type="gene ID" value="ACAC_0001206301"/>
</dbReference>
<protein>
    <submittedName>
        <fullName evidence="3">Transmembrane protein</fullName>
    </submittedName>
</protein>